<dbReference type="PROSITE" id="PS50943">
    <property type="entry name" value="HTH_CROC1"/>
    <property type="match status" value="1"/>
</dbReference>
<comment type="similarity">
    <text evidence="1">Belongs to the short-chain fatty acyl-CoA assimilation regulator (ScfR) family.</text>
</comment>
<protein>
    <submittedName>
        <fullName evidence="3">ImmA/IrrE family metallo-endopeptidase</fullName>
    </submittedName>
</protein>
<dbReference type="EMBL" id="WTTO01000013">
    <property type="protein sequence ID" value="NAR73159.1"/>
    <property type="molecule type" value="Genomic_DNA"/>
</dbReference>
<evidence type="ECO:0000313" key="4">
    <source>
        <dbReference type="EMBL" id="QHI14650.1"/>
    </source>
</evidence>
<evidence type="ECO:0000256" key="1">
    <source>
        <dbReference type="ARBA" id="ARBA00007227"/>
    </source>
</evidence>
<dbReference type="EMBL" id="CP031976">
    <property type="protein sequence ID" value="QHI14650.1"/>
    <property type="molecule type" value="Genomic_DNA"/>
</dbReference>
<dbReference type="Gene3D" id="1.10.260.40">
    <property type="entry name" value="lambda repressor-like DNA-binding domains"/>
    <property type="match status" value="1"/>
</dbReference>
<dbReference type="Proteomes" id="UP000451048">
    <property type="component" value="Unassembled WGS sequence"/>
</dbReference>
<dbReference type="InterPro" id="IPR052345">
    <property type="entry name" value="Rad_response_metalloprotease"/>
</dbReference>
<dbReference type="GO" id="GO:0003677">
    <property type="term" value="F:DNA binding"/>
    <property type="evidence" value="ECO:0007669"/>
    <property type="project" value="InterPro"/>
</dbReference>
<accession>A0A2K8Q0B7</accession>
<dbReference type="AlphaFoldDB" id="A0A2K8Q0B7"/>
<dbReference type="CDD" id="cd00093">
    <property type="entry name" value="HTH_XRE"/>
    <property type="match status" value="1"/>
</dbReference>
<feature type="domain" description="HTH cro/C1-type" evidence="2">
    <location>
        <begin position="9"/>
        <end position="65"/>
    </location>
</feature>
<evidence type="ECO:0000313" key="3">
    <source>
        <dbReference type="EMBL" id="NAR73159.1"/>
    </source>
</evidence>
<evidence type="ECO:0000259" key="2">
    <source>
        <dbReference type="PROSITE" id="PS50943"/>
    </source>
</evidence>
<dbReference type="InterPro" id="IPR001387">
    <property type="entry name" value="Cro/C1-type_HTH"/>
</dbReference>
<evidence type="ECO:0000313" key="6">
    <source>
        <dbReference type="Proteomes" id="UP000463868"/>
    </source>
</evidence>
<sequence length="360" mass="40908">MTHFNPDMLSIARNFRGLSQTELIAEMGQSITQASLSKIESGDLKPSDEVIHNLSNALHFPIRFFEHIEKLNALPISLHAYRKKSSTTAKALSRMNAEMMLKMGHVQTLELFTNVPKRKNSLPTFKIGLDVNTPQEAAKKLRSLWALGNEPLENLTATVEDAGVLVFLCDFKDNNVDGVSLKMHGVSPCVFLNANQPNDRIRFTLAHELGHLVLHEEPSEFMEKEANDFAAEFLMPEEKIIDQLVSTNLAHYLRLKKEWKTSMAALIYRASELGTITSSQSANLWRQMAMRGYRKVEPNELDREATYRVASMLFDYAIDAKKTSASVISELSQLFDLYEDDFKKLYYFDLDSMETIEMVS</sequence>
<dbReference type="InterPro" id="IPR010359">
    <property type="entry name" value="IrrE_HExxH"/>
</dbReference>
<proteinExistence type="inferred from homology"/>
<reference evidence="4 6" key="1">
    <citation type="submission" date="2018-08" db="EMBL/GenBank/DDBJ databases">
        <title>Analysis of the genomic diversity of Mexican Acinetobacter haemolyticus clinical isolates.</title>
        <authorList>
            <person name="Castro-Jaimes S."/>
            <person name="Cevallos M.A."/>
        </authorList>
    </citation>
    <scope>NUCLEOTIDE SEQUENCE [LARGE SCALE GENOMIC DNA]</scope>
    <source>
        <strain evidence="4 6">AN43</strain>
    </source>
</reference>
<name>A0A2K8Q0B7_ACIHA</name>
<dbReference type="Proteomes" id="UP000463868">
    <property type="component" value="Chromosome"/>
</dbReference>
<dbReference type="InterPro" id="IPR010982">
    <property type="entry name" value="Lambda_DNA-bd_dom_sf"/>
</dbReference>
<dbReference type="Pfam" id="PF01381">
    <property type="entry name" value="HTH_3"/>
    <property type="match status" value="1"/>
</dbReference>
<dbReference type="SUPFAM" id="SSF47413">
    <property type="entry name" value="lambda repressor-like DNA-binding domains"/>
    <property type="match status" value="1"/>
</dbReference>
<dbReference type="SMART" id="SM00530">
    <property type="entry name" value="HTH_XRE"/>
    <property type="match status" value="1"/>
</dbReference>
<organism evidence="3 5">
    <name type="scientific">Acinetobacter haemolyticus</name>
    <dbReference type="NCBI Taxonomy" id="29430"/>
    <lineage>
        <taxon>Bacteria</taxon>
        <taxon>Pseudomonadati</taxon>
        <taxon>Pseudomonadota</taxon>
        <taxon>Gammaproteobacteria</taxon>
        <taxon>Moraxellales</taxon>
        <taxon>Moraxellaceae</taxon>
        <taxon>Acinetobacter</taxon>
    </lineage>
</organism>
<dbReference type="Gene3D" id="1.10.10.2910">
    <property type="match status" value="1"/>
</dbReference>
<evidence type="ECO:0000313" key="5">
    <source>
        <dbReference type="Proteomes" id="UP000451048"/>
    </source>
</evidence>
<dbReference type="PANTHER" id="PTHR43236">
    <property type="entry name" value="ANTITOXIN HIGA1"/>
    <property type="match status" value="1"/>
</dbReference>
<dbReference type="RefSeq" id="WP_023187979.1">
    <property type="nucleotide sequence ID" value="NZ_BKQF01000006.1"/>
</dbReference>
<dbReference type="PANTHER" id="PTHR43236:SF1">
    <property type="entry name" value="BLL7220 PROTEIN"/>
    <property type="match status" value="1"/>
</dbReference>
<gene>
    <name evidence="4" type="ORF">AhaeAN43_15440</name>
    <name evidence="3" type="ORF">GPS52_06555</name>
</gene>
<reference evidence="3 5" key="2">
    <citation type="submission" date="2019-12" db="EMBL/GenBank/DDBJ databases">
        <title>Acinetobacter haemolyticus comparative genomics.</title>
        <authorList>
            <person name="Castro-Jaimes S."/>
            <person name="Bello-Lopez E."/>
            <person name="Velazquez-Acosta C."/>
            <person name="Volkow-Fernandez P."/>
            <person name="Lozano-Zarain P."/>
            <person name="Castillo Ramirez S."/>
            <person name="Cevallos M.A."/>
        </authorList>
    </citation>
    <scope>NUCLEOTIDE SEQUENCE [LARGE SCALE GENOMIC DNA]</scope>
    <source>
        <strain evidence="3 5">AN10</strain>
    </source>
</reference>
<dbReference type="Pfam" id="PF06114">
    <property type="entry name" value="Peptidase_M78"/>
    <property type="match status" value="1"/>
</dbReference>